<keyword evidence="2" id="KW-0472">Membrane</keyword>
<dbReference type="InterPro" id="IPR035940">
    <property type="entry name" value="CAP_sf"/>
</dbReference>
<accession>A0A411A5P9</accession>
<dbReference type="PANTHER" id="PTHR31157:SF26">
    <property type="entry name" value="SCP-LIKE EXTRACELLULAR PROTEIN"/>
    <property type="match status" value="1"/>
</dbReference>
<dbReference type="KEGG" id="bmp:NG74_01538"/>
<dbReference type="Pfam" id="PF00188">
    <property type="entry name" value="CAP"/>
    <property type="match status" value="1"/>
</dbReference>
<evidence type="ECO:0000259" key="4">
    <source>
        <dbReference type="Pfam" id="PF14504"/>
    </source>
</evidence>
<dbReference type="SUPFAM" id="SSF55797">
    <property type="entry name" value="PR-1-like"/>
    <property type="match status" value="1"/>
</dbReference>
<feature type="transmembrane region" description="Helical" evidence="2">
    <location>
        <begin position="7"/>
        <end position="25"/>
    </location>
</feature>
<evidence type="ECO:0000313" key="6">
    <source>
        <dbReference type="Proteomes" id="UP000587477"/>
    </source>
</evidence>
<dbReference type="InterPro" id="IPR029410">
    <property type="entry name" value="CAP_assoc"/>
</dbReference>
<dbReference type="Gene3D" id="3.40.33.10">
    <property type="entry name" value="CAP"/>
    <property type="match status" value="1"/>
</dbReference>
<dbReference type="RefSeq" id="WP_014417703.1">
    <property type="nucleotide sequence ID" value="NZ_AP024501.1"/>
</dbReference>
<protein>
    <recommendedName>
        <fullName evidence="7">CAP domain-containing protein</fullName>
    </recommendedName>
</protein>
<evidence type="ECO:0000259" key="3">
    <source>
        <dbReference type="Pfam" id="PF00188"/>
    </source>
</evidence>
<dbReference type="Pfam" id="PF14504">
    <property type="entry name" value="CAP_assoc_N"/>
    <property type="match status" value="1"/>
</dbReference>
<reference evidence="6" key="1">
    <citation type="submission" date="2020-10" db="EMBL/GenBank/DDBJ databases">
        <title>Complete genome sequence of Bacillus velezensis NST6.</title>
        <authorList>
            <person name="Choi J."/>
        </authorList>
    </citation>
    <scope>NUCLEOTIDE SEQUENCE [LARGE SCALE GENOMIC DNA]</scope>
    <source>
        <strain evidence="6">NST6</strain>
    </source>
</reference>
<dbReference type="EMBL" id="CP063687">
    <property type="protein sequence ID" value="QOY25180.1"/>
    <property type="molecule type" value="Genomic_DNA"/>
</dbReference>
<evidence type="ECO:0000256" key="1">
    <source>
        <dbReference type="SAM" id="MobiDB-lite"/>
    </source>
</evidence>
<proteinExistence type="predicted"/>
<dbReference type="CDD" id="cd05379">
    <property type="entry name" value="CAP_bacterial"/>
    <property type="match status" value="1"/>
</dbReference>
<keyword evidence="2" id="KW-0812">Transmembrane</keyword>
<gene>
    <name evidence="5" type="ORF">BACVE_000108</name>
</gene>
<evidence type="ECO:0000313" key="5">
    <source>
        <dbReference type="EMBL" id="QOY25180.1"/>
    </source>
</evidence>
<feature type="region of interest" description="Disordered" evidence="1">
    <location>
        <begin position="31"/>
        <end position="50"/>
    </location>
</feature>
<dbReference type="PANTHER" id="PTHR31157">
    <property type="entry name" value="SCP DOMAIN-CONTAINING PROTEIN"/>
    <property type="match status" value="1"/>
</dbReference>
<dbReference type="Proteomes" id="UP000587477">
    <property type="component" value="Chromosome"/>
</dbReference>
<feature type="domain" description="CAP-associated" evidence="4">
    <location>
        <begin position="60"/>
        <end position="199"/>
    </location>
</feature>
<evidence type="ECO:0000256" key="2">
    <source>
        <dbReference type="SAM" id="Phobius"/>
    </source>
</evidence>
<evidence type="ECO:0008006" key="7">
    <source>
        <dbReference type="Google" id="ProtNLM"/>
    </source>
</evidence>
<feature type="domain" description="SCP" evidence="3">
    <location>
        <begin position="230"/>
        <end position="339"/>
    </location>
</feature>
<keyword evidence="2" id="KW-1133">Transmembrane helix</keyword>
<organism evidence="5 6">
    <name type="scientific">Bacillus velezensis</name>
    <dbReference type="NCBI Taxonomy" id="492670"/>
    <lineage>
        <taxon>Bacteria</taxon>
        <taxon>Bacillati</taxon>
        <taxon>Bacillota</taxon>
        <taxon>Bacilli</taxon>
        <taxon>Bacillales</taxon>
        <taxon>Bacillaceae</taxon>
        <taxon>Bacillus</taxon>
        <taxon>Bacillus amyloliquefaciens group</taxon>
    </lineage>
</organism>
<sequence>MKNIARALVILLLIYGAYVLFIQYGSAPQKKTDQEEPQVSNEEESGKRLKMPSSGLLSLMGKSAADVKKKLGEPSRKDPSAYDYEWWVYNQGKDQYVQVGILNDKAVTLYASGSGINAKPFKIGESTGEVFKTTQVSPFVNVTDKGNTYRFEFSEEDINTRPTVKIGGMYVQLYMDKFDGNLSSIRAFDAETLVKQRPYEVMYRGKLTEPEPVSDEKWNDIERASEQQILDITNVIRVKHGLARLKWDEGAAKVAFGHSKDMKDNKYFSHVSKKYGTLKDRLEKGDVKYREAGENIAYNYVDGPAAVEGWLNSEGHRKALLSPDYTHLGVGVDRKYYTQNFIKPWQ</sequence>
<dbReference type="InterPro" id="IPR014044">
    <property type="entry name" value="CAP_dom"/>
</dbReference>
<dbReference type="AlphaFoldDB" id="A0A411A5P9"/>
<name>A0A411A5P9_BACVE</name>